<feature type="region of interest" description="Disordered" evidence="1">
    <location>
        <begin position="239"/>
        <end position="293"/>
    </location>
</feature>
<sequence length="553" mass="61986">MPEGKENKRHSKIPAGIAATSNRLETTKAVINALKNVGNLEQLLFLKEASSNALTILAIIQGIEDGDLDDDFVALGLDSLGLVYIVINQCEEESKRDGSVFDQMKINSGELSRTLQSIAGFVEKKANRKLIKRIIKQSADEEKVDNYRQQLKIWMSKFGQSTETSIHDVLQEVIDEKLRRLEQREKKPKEFIAQTFLEAGRPLTPVRYPPPVIVTPSPSLPPAPPKLPDEKPLKLLPTLNALPNTKNPPSRTGTPEPQPQQQNLRSVLSASVTRNEDEKERQRIEAEAKRKKRLEDERVKKLAERERWRKSEQDFIQLPQASPIDEVHSTNASTAYTALALFQRQPGNLEKTINRPSSHARSKSQIEEDERLAAALHADFQRQFAEEDEEVAVSVAVIEQRKWEAEEREKRTGRSPKRGKAKPKPRDRSPRKNPSFEIGYGGLPPEDLEGLRLEERYGVSEKSPKPDPKGNQFNHSSSSLQNELIPSPYYHVLPNMHPGYTPPSMSNVSHSGISLGGGPVQVINQNSGNVHTVTITNSGNDYSVNRYSGSNLN</sequence>
<comment type="caution">
    <text evidence="2">The sequence shown here is derived from an EMBL/GenBank/DDBJ whole genome shotgun (WGS) entry which is preliminary data.</text>
</comment>
<dbReference type="CDD" id="cd21037">
    <property type="entry name" value="MLKL_NTD"/>
    <property type="match status" value="1"/>
</dbReference>
<organism evidence="2 3">
    <name type="scientific">Gymnopilus junonius</name>
    <name type="common">Spectacular rustgill mushroom</name>
    <name type="synonym">Gymnopilus spectabilis subsp. junonius</name>
    <dbReference type="NCBI Taxonomy" id="109634"/>
    <lineage>
        <taxon>Eukaryota</taxon>
        <taxon>Fungi</taxon>
        <taxon>Dikarya</taxon>
        <taxon>Basidiomycota</taxon>
        <taxon>Agaricomycotina</taxon>
        <taxon>Agaricomycetes</taxon>
        <taxon>Agaricomycetidae</taxon>
        <taxon>Agaricales</taxon>
        <taxon>Agaricineae</taxon>
        <taxon>Hymenogastraceae</taxon>
        <taxon>Gymnopilus</taxon>
    </lineage>
</organism>
<dbReference type="OrthoDB" id="3069009at2759"/>
<accession>A0A9P5NWY3</accession>
<feature type="compositionally biased region" description="Polar residues" evidence="1">
    <location>
        <begin position="241"/>
        <end position="273"/>
    </location>
</feature>
<name>A0A9P5NWY3_GYMJU</name>
<feature type="compositionally biased region" description="Basic residues" evidence="1">
    <location>
        <begin position="413"/>
        <end position="423"/>
    </location>
</feature>
<evidence type="ECO:0000313" key="3">
    <source>
        <dbReference type="Proteomes" id="UP000724874"/>
    </source>
</evidence>
<dbReference type="InterPro" id="IPR059179">
    <property type="entry name" value="MLKL-like_MCAfunc"/>
</dbReference>
<gene>
    <name evidence="2" type="ORF">CPB84DRAFT_1844194</name>
</gene>
<feature type="region of interest" description="Disordered" evidence="1">
    <location>
        <begin position="404"/>
        <end position="481"/>
    </location>
</feature>
<feature type="compositionally biased region" description="Basic and acidic residues" evidence="1">
    <location>
        <begin position="274"/>
        <end position="293"/>
    </location>
</feature>
<reference evidence="2" key="1">
    <citation type="submission" date="2020-11" db="EMBL/GenBank/DDBJ databases">
        <authorList>
            <consortium name="DOE Joint Genome Institute"/>
            <person name="Ahrendt S."/>
            <person name="Riley R."/>
            <person name="Andreopoulos W."/>
            <person name="LaButti K."/>
            <person name="Pangilinan J."/>
            <person name="Ruiz-duenas F.J."/>
            <person name="Barrasa J.M."/>
            <person name="Sanchez-Garcia M."/>
            <person name="Camarero S."/>
            <person name="Miyauchi S."/>
            <person name="Serrano A."/>
            <person name="Linde D."/>
            <person name="Babiker R."/>
            <person name="Drula E."/>
            <person name="Ayuso-Fernandez I."/>
            <person name="Pacheco R."/>
            <person name="Padilla G."/>
            <person name="Ferreira P."/>
            <person name="Barriuso J."/>
            <person name="Kellner H."/>
            <person name="Castanera R."/>
            <person name="Alfaro M."/>
            <person name="Ramirez L."/>
            <person name="Pisabarro A.G."/>
            <person name="Kuo A."/>
            <person name="Tritt A."/>
            <person name="Lipzen A."/>
            <person name="He G."/>
            <person name="Yan M."/>
            <person name="Ng V."/>
            <person name="Cullen D."/>
            <person name="Martin F."/>
            <person name="Rosso M.-N."/>
            <person name="Henrissat B."/>
            <person name="Hibbett D."/>
            <person name="Martinez A.T."/>
            <person name="Grigoriev I.V."/>
        </authorList>
    </citation>
    <scope>NUCLEOTIDE SEQUENCE</scope>
    <source>
        <strain evidence="2">AH 44721</strain>
    </source>
</reference>
<protein>
    <submittedName>
        <fullName evidence="2">Uncharacterized protein</fullName>
    </submittedName>
</protein>
<dbReference type="Proteomes" id="UP000724874">
    <property type="component" value="Unassembled WGS sequence"/>
</dbReference>
<evidence type="ECO:0000313" key="2">
    <source>
        <dbReference type="EMBL" id="KAF8907089.1"/>
    </source>
</evidence>
<keyword evidence="3" id="KW-1185">Reference proteome</keyword>
<feature type="compositionally biased region" description="Polar residues" evidence="1">
    <location>
        <begin position="471"/>
        <end position="481"/>
    </location>
</feature>
<evidence type="ECO:0000256" key="1">
    <source>
        <dbReference type="SAM" id="MobiDB-lite"/>
    </source>
</evidence>
<dbReference type="AlphaFoldDB" id="A0A9P5NWY3"/>
<feature type="compositionally biased region" description="Basic and acidic residues" evidence="1">
    <location>
        <begin position="449"/>
        <end position="468"/>
    </location>
</feature>
<proteinExistence type="predicted"/>
<dbReference type="EMBL" id="JADNYJ010000016">
    <property type="protein sequence ID" value="KAF8907089.1"/>
    <property type="molecule type" value="Genomic_DNA"/>
</dbReference>